<evidence type="ECO:0000256" key="1">
    <source>
        <dbReference type="SAM" id="MobiDB-lite"/>
    </source>
</evidence>
<keyword evidence="2" id="KW-0812">Transmembrane</keyword>
<name>A0AAW0XQI7_CHEQU</name>
<dbReference type="PANTHER" id="PTHR11360">
    <property type="entry name" value="MONOCARBOXYLATE TRANSPORTER"/>
    <property type="match status" value="1"/>
</dbReference>
<feature type="transmembrane region" description="Helical" evidence="2">
    <location>
        <begin position="694"/>
        <end position="717"/>
    </location>
</feature>
<feature type="transmembrane region" description="Helical" evidence="2">
    <location>
        <begin position="286"/>
        <end position="307"/>
    </location>
</feature>
<evidence type="ECO:0000256" key="2">
    <source>
        <dbReference type="SAM" id="Phobius"/>
    </source>
</evidence>
<keyword evidence="2" id="KW-1133">Transmembrane helix</keyword>
<feature type="transmembrane region" description="Helical" evidence="2">
    <location>
        <begin position="344"/>
        <end position="363"/>
    </location>
</feature>
<dbReference type="InterPro" id="IPR011701">
    <property type="entry name" value="MFS"/>
</dbReference>
<feature type="transmembrane region" description="Helical" evidence="2">
    <location>
        <begin position="314"/>
        <end position="338"/>
    </location>
</feature>
<dbReference type="GO" id="GO:0008028">
    <property type="term" value="F:monocarboxylic acid transmembrane transporter activity"/>
    <property type="evidence" value="ECO:0007669"/>
    <property type="project" value="TreeGrafter"/>
</dbReference>
<dbReference type="PANTHER" id="PTHR11360:SF286">
    <property type="entry name" value="GH22266P"/>
    <property type="match status" value="1"/>
</dbReference>
<feature type="compositionally biased region" description="Polar residues" evidence="1">
    <location>
        <begin position="58"/>
        <end position="70"/>
    </location>
</feature>
<dbReference type="InterPro" id="IPR050327">
    <property type="entry name" value="Proton-linked_MCT"/>
</dbReference>
<feature type="transmembrane region" description="Helical" evidence="2">
    <location>
        <begin position="729"/>
        <end position="748"/>
    </location>
</feature>
<evidence type="ECO:0000313" key="3">
    <source>
        <dbReference type="EMBL" id="KAK8740249.1"/>
    </source>
</evidence>
<feature type="region of interest" description="Disordered" evidence="1">
    <location>
        <begin position="445"/>
        <end position="489"/>
    </location>
</feature>
<gene>
    <name evidence="3" type="ORF">OTU49_003127</name>
</gene>
<sequence length="954" mass="103608">MKLDKQISNDKPADNKEDEVAHGKTDKERKEETNERLAGTSKGASVDSPEENTKNDELQGSDSLTEVSNKLSEDLISKEDKHKEEPEKMEQELENYKELDLSRIDSKMTVNLETIREGEVLEIPPETISPQVHASKAQFYFDDTTSEFESRDDGHHGTQCYYEDDDDNGSITSLPAELPPPPDGGWGWMIVVVSFLCNAIVDGVAYSFSPFLETICEQFDAPKGTVAWIPSLLAGVYLSAGPIVSALTNKFGCRCVCCVGGLLASFAFFLTIFANSVEYLMVLQGIIGGLGFGLIYLPAVVCVGYYFESKRAMATGIAVCGSGIGTMIFPPLLTYFISVFTWKGANLIISAIILNCCCFGALMRPLEVPRMKKKDLLQRLAEEKRAYMEAGSFCGSSYITYTHPDGTVERQPKRAMNADPGVHSHLNLSGYLTPVPTSLALPTIQETQGSTPPDQDSPLAASEKESTPASPTAANHEHLDGGDEKQSLVKGTDGTTVVAPVISPRVPVPSAPIKMPRNCSQPVMAHGASGLIPKNGSVPNFERRYSRVEYASHMKVVPATPKASSTNLRALGSQEMRRMSGGYGRVNSNNSFIDPESGIRQRRSSAKSMMLRPMSRQDIFYSGSIANLREFKSQASMLSYRESALNLQGTGASRVVLDALDEPLDEKESCTCLPESIKGTLSQMMDFSLLKNPIFLLIGVANLFGMLGFYTPFVYLPDAAKEKGIAPEHATFLISLIGITNTIGRIITGCIADLPNVSPLWINNICIILSGVCVFLTPFASSYGSFVALSLFFGLFVSAYISLSSIILVQILGLSQLTNAFGLLILFRGSASMVGAPISGSIYDATKSYDVSFYCAGVLLFVCAALHCIVPLVQRCYQDDMPVRYTTNEEYLAAVPEEEESDSAGVSPDTGEGVGIVLDIKPKDSTIILQESGENKIRLDATQNEKEKENVSSL</sequence>
<reference evidence="3 4" key="1">
    <citation type="journal article" date="2024" name="BMC Genomics">
        <title>Genome assembly of redclaw crayfish (Cherax quadricarinatus) provides insights into its immune adaptation and hypoxia tolerance.</title>
        <authorList>
            <person name="Liu Z."/>
            <person name="Zheng J."/>
            <person name="Li H."/>
            <person name="Fang K."/>
            <person name="Wang S."/>
            <person name="He J."/>
            <person name="Zhou D."/>
            <person name="Weng S."/>
            <person name="Chi M."/>
            <person name="Gu Z."/>
            <person name="He J."/>
            <person name="Li F."/>
            <person name="Wang M."/>
        </authorList>
    </citation>
    <scope>NUCLEOTIDE SEQUENCE [LARGE SCALE GENOMIC DNA]</scope>
    <source>
        <strain evidence="3">ZL_2023a</strain>
    </source>
</reference>
<dbReference type="SUPFAM" id="SSF103473">
    <property type="entry name" value="MFS general substrate transporter"/>
    <property type="match status" value="1"/>
</dbReference>
<proteinExistence type="predicted"/>
<feature type="region of interest" description="Disordered" evidence="1">
    <location>
        <begin position="1"/>
        <end position="93"/>
    </location>
</feature>
<dbReference type="Proteomes" id="UP001445076">
    <property type="component" value="Unassembled WGS sequence"/>
</dbReference>
<dbReference type="AlphaFoldDB" id="A0AAW0XQI7"/>
<keyword evidence="4" id="KW-1185">Reference proteome</keyword>
<feature type="compositionally biased region" description="Basic and acidic residues" evidence="1">
    <location>
        <begin position="475"/>
        <end position="487"/>
    </location>
</feature>
<keyword evidence="2" id="KW-0472">Membrane</keyword>
<feature type="transmembrane region" description="Helical" evidence="2">
    <location>
        <begin position="228"/>
        <end position="248"/>
    </location>
</feature>
<organism evidence="3 4">
    <name type="scientific">Cherax quadricarinatus</name>
    <name type="common">Australian red claw crayfish</name>
    <dbReference type="NCBI Taxonomy" id="27406"/>
    <lineage>
        <taxon>Eukaryota</taxon>
        <taxon>Metazoa</taxon>
        <taxon>Ecdysozoa</taxon>
        <taxon>Arthropoda</taxon>
        <taxon>Crustacea</taxon>
        <taxon>Multicrustacea</taxon>
        <taxon>Malacostraca</taxon>
        <taxon>Eumalacostraca</taxon>
        <taxon>Eucarida</taxon>
        <taxon>Decapoda</taxon>
        <taxon>Pleocyemata</taxon>
        <taxon>Astacidea</taxon>
        <taxon>Parastacoidea</taxon>
        <taxon>Parastacidae</taxon>
        <taxon>Cherax</taxon>
    </lineage>
</organism>
<feature type="transmembrane region" description="Helical" evidence="2">
    <location>
        <begin position="786"/>
        <end position="809"/>
    </location>
</feature>
<dbReference type="Gene3D" id="1.20.1250.20">
    <property type="entry name" value="MFS general substrate transporter like domains"/>
    <property type="match status" value="2"/>
</dbReference>
<dbReference type="CDD" id="cd17352">
    <property type="entry name" value="MFS_MCT_SLC16"/>
    <property type="match status" value="1"/>
</dbReference>
<evidence type="ECO:0000313" key="4">
    <source>
        <dbReference type="Proteomes" id="UP001445076"/>
    </source>
</evidence>
<feature type="transmembrane region" description="Helical" evidence="2">
    <location>
        <begin position="186"/>
        <end position="208"/>
    </location>
</feature>
<feature type="compositionally biased region" description="Basic and acidic residues" evidence="1">
    <location>
        <begin position="71"/>
        <end position="93"/>
    </location>
</feature>
<feature type="transmembrane region" description="Helical" evidence="2">
    <location>
        <begin position="821"/>
        <end position="839"/>
    </location>
</feature>
<dbReference type="EMBL" id="JARKIK010000034">
    <property type="protein sequence ID" value="KAK8740249.1"/>
    <property type="molecule type" value="Genomic_DNA"/>
</dbReference>
<dbReference type="InterPro" id="IPR036259">
    <property type="entry name" value="MFS_trans_sf"/>
</dbReference>
<accession>A0AAW0XQI7</accession>
<dbReference type="Pfam" id="PF07690">
    <property type="entry name" value="MFS_1"/>
    <property type="match status" value="2"/>
</dbReference>
<feature type="compositionally biased region" description="Polar residues" evidence="1">
    <location>
        <begin position="445"/>
        <end position="454"/>
    </location>
</feature>
<feature type="transmembrane region" description="Helical" evidence="2">
    <location>
        <begin position="255"/>
        <end position="274"/>
    </location>
</feature>
<feature type="transmembrane region" description="Helical" evidence="2">
    <location>
        <begin position="851"/>
        <end position="873"/>
    </location>
</feature>
<protein>
    <submittedName>
        <fullName evidence="3">Uncharacterized protein</fullName>
    </submittedName>
</protein>
<comment type="caution">
    <text evidence="3">The sequence shown here is derived from an EMBL/GenBank/DDBJ whole genome shotgun (WGS) entry which is preliminary data.</text>
</comment>
<feature type="transmembrane region" description="Helical" evidence="2">
    <location>
        <begin position="760"/>
        <end position="780"/>
    </location>
</feature>
<feature type="compositionally biased region" description="Basic and acidic residues" evidence="1">
    <location>
        <begin position="1"/>
        <end position="35"/>
    </location>
</feature>